<evidence type="ECO:0000256" key="9">
    <source>
        <dbReference type="ARBA" id="ARBA00022840"/>
    </source>
</evidence>
<protein>
    <recommendedName>
        <fullName evidence="3">histidine kinase</fullName>
        <ecNumber evidence="3">2.7.13.3</ecNumber>
    </recommendedName>
</protein>
<dbReference type="GO" id="GO:0005524">
    <property type="term" value="F:ATP binding"/>
    <property type="evidence" value="ECO:0007669"/>
    <property type="project" value="UniProtKB-KW"/>
</dbReference>
<evidence type="ECO:0000256" key="11">
    <source>
        <dbReference type="ARBA" id="ARBA00023012"/>
    </source>
</evidence>
<dbReference type="RefSeq" id="WP_382434043.1">
    <property type="nucleotide sequence ID" value="NZ_JBHSHJ010000013.1"/>
</dbReference>
<comment type="catalytic activity">
    <reaction evidence="1">
        <text>ATP + protein L-histidine = ADP + protein N-phospho-L-histidine.</text>
        <dbReference type="EC" id="2.7.13.3"/>
    </reaction>
</comment>
<evidence type="ECO:0000256" key="4">
    <source>
        <dbReference type="ARBA" id="ARBA00022553"/>
    </source>
</evidence>
<dbReference type="EMBL" id="JBHSHJ010000013">
    <property type="protein sequence ID" value="MFC4790059.1"/>
    <property type="molecule type" value="Genomic_DNA"/>
</dbReference>
<dbReference type="Pfam" id="PF08448">
    <property type="entry name" value="PAS_4"/>
    <property type="match status" value="1"/>
</dbReference>
<keyword evidence="11" id="KW-0902">Two-component regulatory system</keyword>
<accession>A0ABV9QH11</accession>
<evidence type="ECO:0000256" key="13">
    <source>
        <dbReference type="SAM" id="Phobius"/>
    </source>
</evidence>
<keyword evidence="8" id="KW-0418">Kinase</keyword>
<evidence type="ECO:0000259" key="14">
    <source>
        <dbReference type="PROSITE" id="PS50109"/>
    </source>
</evidence>
<dbReference type="InterPro" id="IPR004358">
    <property type="entry name" value="Sig_transdc_His_kin-like_C"/>
</dbReference>
<evidence type="ECO:0000256" key="8">
    <source>
        <dbReference type="ARBA" id="ARBA00022777"/>
    </source>
</evidence>
<dbReference type="InterPro" id="IPR050351">
    <property type="entry name" value="BphY/WalK/GraS-like"/>
</dbReference>
<evidence type="ECO:0000256" key="1">
    <source>
        <dbReference type="ARBA" id="ARBA00000085"/>
    </source>
</evidence>
<dbReference type="PROSITE" id="PS50112">
    <property type="entry name" value="PAS"/>
    <property type="match status" value="2"/>
</dbReference>
<evidence type="ECO:0000259" key="15">
    <source>
        <dbReference type="PROSITE" id="PS50112"/>
    </source>
</evidence>
<keyword evidence="16" id="KW-0614">Plasmid</keyword>
<dbReference type="Gene3D" id="3.30.565.10">
    <property type="entry name" value="Histidine kinase-like ATPase, C-terminal domain"/>
    <property type="match status" value="1"/>
</dbReference>
<dbReference type="InterPro" id="IPR013656">
    <property type="entry name" value="PAS_4"/>
</dbReference>
<evidence type="ECO:0000256" key="2">
    <source>
        <dbReference type="ARBA" id="ARBA00004141"/>
    </source>
</evidence>
<proteinExistence type="predicted"/>
<dbReference type="InterPro" id="IPR035965">
    <property type="entry name" value="PAS-like_dom_sf"/>
</dbReference>
<comment type="caution">
    <text evidence="16">The sequence shown here is derived from an EMBL/GenBank/DDBJ whole genome shotgun (WGS) entry which is preliminary data.</text>
</comment>
<evidence type="ECO:0000256" key="12">
    <source>
        <dbReference type="ARBA" id="ARBA00023136"/>
    </source>
</evidence>
<keyword evidence="17" id="KW-1185">Reference proteome</keyword>
<dbReference type="InterPro" id="IPR036890">
    <property type="entry name" value="HATPase_C_sf"/>
</dbReference>
<dbReference type="PROSITE" id="PS50109">
    <property type="entry name" value="HIS_KIN"/>
    <property type="match status" value="1"/>
</dbReference>
<feature type="domain" description="PAS" evidence="15">
    <location>
        <begin position="231"/>
        <end position="308"/>
    </location>
</feature>
<dbReference type="CDD" id="cd00130">
    <property type="entry name" value="PAS"/>
    <property type="match status" value="1"/>
</dbReference>
<feature type="transmembrane region" description="Helical" evidence="13">
    <location>
        <begin position="160"/>
        <end position="180"/>
    </location>
</feature>
<keyword evidence="9 16" id="KW-0067">ATP-binding</keyword>
<dbReference type="SMART" id="SM00388">
    <property type="entry name" value="HisKA"/>
    <property type="match status" value="1"/>
</dbReference>
<keyword evidence="6 13" id="KW-0812">Transmembrane</keyword>
<dbReference type="PANTHER" id="PTHR42878:SF7">
    <property type="entry name" value="SENSOR HISTIDINE KINASE GLRK"/>
    <property type="match status" value="1"/>
</dbReference>
<sequence>MAWLSPLLPRSLVGRVFMLYTITLAGFVLAGLGLFYHYQLVVQLEHEQTLADSLGRMIAPTILDSAVIGDYDTILRTLQSAVEHSDLASARFIDLAGGMVHAPHNNRPDTQPPTWLRNQVAARLYDNNTAIQVGGKDYGILRLSFDADAIAGRLWEQMRFALVLGLVAIGGGLALIRYPLVRWLGNLSRIQSIEQAVQSGDASQAWRAAEDAPSEFRETFAVLGRAAASLQSQRVQAAVTLGSIADGVLTLNVQKQVVLVNPAACEILGLPIQTVLGETISTLFPALLPTQEQPVSSWTGRRYTLHNSHKQCTVVLDTTLSQICAPDGQVAGYVLACRDVSEQHALDQRLHTELAARERAMVSLRTVLEELSSETAATHITADTDDLAAISAMISALVERLRTRNEQLNAIFALSPDGFVSFDAQCRANYVSPGFIRLTGVSKVQVLGASEGDIEALLHRQCSQNLPWRSFEALRQDLQHQSEQGHGPRHDRIELLRPVRRVLEIGLHESASDVISQVLSLRDVTHESEVEQMKSEFLSTAAHELRTPMTSIFGFMELMQMRPMTPEQYQPLLATMRRQAELMIAILNELLDLSRIEARRGKDFILETLDLRWLVQDLLHDFKPPNGRTPATLTLEMEPAWVQVDRNKISQAVLNVLSNAYKYSPAGGAVLVRLVRQGDANALMVGIEVQDHGIGLSPAQLARVSERFYRADESGTIPGTGLGMSIVKEIIELLGGYLALASTQGSGTTVTLWLPQSHAPSEPTPIP</sequence>
<name>A0ABV9QH11_9BURK</name>
<dbReference type="Gene3D" id="3.30.450.20">
    <property type="entry name" value="PAS domain"/>
    <property type="match status" value="2"/>
</dbReference>
<dbReference type="EC" id="2.7.13.3" evidence="3"/>
<evidence type="ECO:0000256" key="7">
    <source>
        <dbReference type="ARBA" id="ARBA00022741"/>
    </source>
</evidence>
<feature type="domain" description="Histidine kinase" evidence="14">
    <location>
        <begin position="540"/>
        <end position="758"/>
    </location>
</feature>
<dbReference type="SMART" id="SM00091">
    <property type="entry name" value="PAS"/>
    <property type="match status" value="2"/>
</dbReference>
<dbReference type="InterPro" id="IPR036097">
    <property type="entry name" value="HisK_dim/P_sf"/>
</dbReference>
<dbReference type="PANTHER" id="PTHR42878">
    <property type="entry name" value="TWO-COMPONENT HISTIDINE KINASE"/>
    <property type="match status" value="1"/>
</dbReference>
<keyword evidence="5" id="KW-0808">Transferase</keyword>
<dbReference type="Gene3D" id="1.10.287.130">
    <property type="match status" value="1"/>
</dbReference>
<evidence type="ECO:0000256" key="6">
    <source>
        <dbReference type="ARBA" id="ARBA00022692"/>
    </source>
</evidence>
<organism evidence="16 17">
    <name type="scientific">Giesbergeria sinuosa</name>
    <dbReference type="NCBI Taxonomy" id="80883"/>
    <lineage>
        <taxon>Bacteria</taxon>
        <taxon>Pseudomonadati</taxon>
        <taxon>Pseudomonadota</taxon>
        <taxon>Betaproteobacteria</taxon>
        <taxon>Burkholderiales</taxon>
        <taxon>Comamonadaceae</taxon>
        <taxon>Giesbergeria</taxon>
    </lineage>
</organism>
<reference evidence="17" key="1">
    <citation type="journal article" date="2019" name="Int. J. Syst. Evol. Microbiol.">
        <title>The Global Catalogue of Microorganisms (GCM) 10K type strain sequencing project: providing services to taxonomists for standard genome sequencing and annotation.</title>
        <authorList>
            <consortium name="The Broad Institute Genomics Platform"/>
            <consortium name="The Broad Institute Genome Sequencing Center for Infectious Disease"/>
            <person name="Wu L."/>
            <person name="Ma J."/>
        </authorList>
    </citation>
    <scope>NUCLEOTIDE SEQUENCE [LARGE SCALE GENOMIC DNA]</scope>
    <source>
        <strain evidence="17">CCUG 49452</strain>
    </source>
</reference>
<keyword evidence="10 13" id="KW-1133">Transmembrane helix</keyword>
<evidence type="ECO:0000256" key="5">
    <source>
        <dbReference type="ARBA" id="ARBA00022679"/>
    </source>
</evidence>
<keyword evidence="4" id="KW-0597">Phosphoprotein</keyword>
<evidence type="ECO:0000313" key="16">
    <source>
        <dbReference type="EMBL" id="MFC4790059.1"/>
    </source>
</evidence>
<dbReference type="NCBIfam" id="TIGR00229">
    <property type="entry name" value="sensory_box"/>
    <property type="match status" value="1"/>
</dbReference>
<dbReference type="InterPro" id="IPR005467">
    <property type="entry name" value="His_kinase_dom"/>
</dbReference>
<evidence type="ECO:0000256" key="3">
    <source>
        <dbReference type="ARBA" id="ARBA00012438"/>
    </source>
</evidence>
<evidence type="ECO:0000256" key="10">
    <source>
        <dbReference type="ARBA" id="ARBA00022989"/>
    </source>
</evidence>
<dbReference type="Pfam" id="PF00512">
    <property type="entry name" value="HisKA"/>
    <property type="match status" value="1"/>
</dbReference>
<dbReference type="InterPro" id="IPR003594">
    <property type="entry name" value="HATPase_dom"/>
</dbReference>
<feature type="domain" description="PAS" evidence="15">
    <location>
        <begin position="404"/>
        <end position="459"/>
    </location>
</feature>
<feature type="transmembrane region" description="Helical" evidence="13">
    <location>
        <begin position="12"/>
        <end position="36"/>
    </location>
</feature>
<dbReference type="InterPro" id="IPR003661">
    <property type="entry name" value="HisK_dim/P_dom"/>
</dbReference>
<dbReference type="InterPro" id="IPR000014">
    <property type="entry name" value="PAS"/>
</dbReference>
<comment type="subcellular location">
    <subcellularLocation>
        <location evidence="2">Membrane</location>
        <topology evidence="2">Multi-pass membrane protein</topology>
    </subcellularLocation>
</comment>
<dbReference type="SUPFAM" id="SSF55785">
    <property type="entry name" value="PYP-like sensor domain (PAS domain)"/>
    <property type="match status" value="2"/>
</dbReference>
<dbReference type="CDD" id="cd00082">
    <property type="entry name" value="HisKA"/>
    <property type="match status" value="1"/>
</dbReference>
<dbReference type="Proteomes" id="UP001596001">
    <property type="component" value="Unassembled WGS sequence"/>
</dbReference>
<dbReference type="SMART" id="SM00387">
    <property type="entry name" value="HATPase_c"/>
    <property type="match status" value="1"/>
</dbReference>
<dbReference type="Pfam" id="PF02518">
    <property type="entry name" value="HATPase_c"/>
    <property type="match status" value="1"/>
</dbReference>
<dbReference type="PRINTS" id="PR00344">
    <property type="entry name" value="BCTRLSENSOR"/>
</dbReference>
<keyword evidence="12 13" id="KW-0472">Membrane</keyword>
<dbReference type="CDD" id="cd00075">
    <property type="entry name" value="HATPase"/>
    <property type="match status" value="1"/>
</dbReference>
<dbReference type="SUPFAM" id="SSF55874">
    <property type="entry name" value="ATPase domain of HSP90 chaperone/DNA topoisomerase II/histidine kinase"/>
    <property type="match status" value="1"/>
</dbReference>
<dbReference type="SUPFAM" id="SSF47384">
    <property type="entry name" value="Homodimeric domain of signal transducing histidine kinase"/>
    <property type="match status" value="1"/>
</dbReference>
<gene>
    <name evidence="16" type="ORF">ACFO6X_13820</name>
</gene>
<keyword evidence="7" id="KW-0547">Nucleotide-binding</keyword>
<evidence type="ECO:0000313" key="17">
    <source>
        <dbReference type="Proteomes" id="UP001596001"/>
    </source>
</evidence>